<dbReference type="Proteomes" id="UP000611554">
    <property type="component" value="Unassembled WGS sequence"/>
</dbReference>
<evidence type="ECO:0000313" key="2">
    <source>
        <dbReference type="EMBL" id="GGQ07275.1"/>
    </source>
</evidence>
<dbReference type="EMBL" id="BMQJ01000010">
    <property type="protein sequence ID" value="GGQ07275.1"/>
    <property type="molecule type" value="Genomic_DNA"/>
</dbReference>
<sequence length="199" mass="21479">MIGQAARRPAIFAILVLVTGVITGMVLYSRDGFFGLNSDFVVAESPHGYGIPLRDEAFVQIARPGVLPSASRLEFIDGSPEPDQYAWQALTTLPGFVVAAGAFLLLWRLLWGARNGVYLPLVASRVRFLGWWLLAGGLLAPQIENLAMTRLLETVAPGEAGYQLRDVPLVVPLVGLGLLALASVLREGARMREDLEGVV</sequence>
<name>A0ABQ2R321_9ACTN</name>
<protein>
    <recommendedName>
        <fullName evidence="4">DUF2975 domain-containing protein</fullName>
    </recommendedName>
</protein>
<evidence type="ECO:0000256" key="1">
    <source>
        <dbReference type="SAM" id="Phobius"/>
    </source>
</evidence>
<gene>
    <name evidence="2" type="ORF">GCM10010140_41880</name>
</gene>
<keyword evidence="3" id="KW-1185">Reference proteome</keyword>
<reference evidence="3" key="1">
    <citation type="journal article" date="2019" name="Int. J. Syst. Evol. Microbiol.">
        <title>The Global Catalogue of Microorganisms (GCM) 10K type strain sequencing project: providing services to taxonomists for standard genome sequencing and annotation.</title>
        <authorList>
            <consortium name="The Broad Institute Genomics Platform"/>
            <consortium name="The Broad Institute Genome Sequencing Center for Infectious Disease"/>
            <person name="Wu L."/>
            <person name="Ma J."/>
        </authorList>
    </citation>
    <scope>NUCLEOTIDE SEQUENCE [LARGE SCALE GENOMIC DNA]</scope>
    <source>
        <strain evidence="3">JCM 3115</strain>
    </source>
</reference>
<evidence type="ECO:0008006" key="4">
    <source>
        <dbReference type="Google" id="ProtNLM"/>
    </source>
</evidence>
<comment type="caution">
    <text evidence="2">The sequence shown here is derived from an EMBL/GenBank/DDBJ whole genome shotgun (WGS) entry which is preliminary data.</text>
</comment>
<feature type="transmembrane region" description="Helical" evidence="1">
    <location>
        <begin position="128"/>
        <end position="147"/>
    </location>
</feature>
<feature type="transmembrane region" description="Helical" evidence="1">
    <location>
        <begin position="167"/>
        <end position="185"/>
    </location>
</feature>
<organism evidence="2 3">
    <name type="scientific">Streptosporangium pseudovulgare</name>
    <dbReference type="NCBI Taxonomy" id="35765"/>
    <lineage>
        <taxon>Bacteria</taxon>
        <taxon>Bacillati</taxon>
        <taxon>Actinomycetota</taxon>
        <taxon>Actinomycetes</taxon>
        <taxon>Streptosporangiales</taxon>
        <taxon>Streptosporangiaceae</taxon>
        <taxon>Streptosporangium</taxon>
    </lineage>
</organism>
<keyword evidence="1" id="KW-1133">Transmembrane helix</keyword>
<keyword evidence="1" id="KW-0472">Membrane</keyword>
<keyword evidence="1" id="KW-0812">Transmembrane</keyword>
<proteinExistence type="predicted"/>
<feature type="transmembrane region" description="Helical" evidence="1">
    <location>
        <begin position="12"/>
        <end position="29"/>
    </location>
</feature>
<accession>A0ABQ2R321</accession>
<evidence type="ECO:0000313" key="3">
    <source>
        <dbReference type="Proteomes" id="UP000611554"/>
    </source>
</evidence>
<feature type="transmembrane region" description="Helical" evidence="1">
    <location>
        <begin position="85"/>
        <end position="107"/>
    </location>
</feature>